<evidence type="ECO:0000256" key="5">
    <source>
        <dbReference type="ARBA" id="ARBA00022617"/>
    </source>
</evidence>
<keyword evidence="13 17" id="KW-0472">Membrane</keyword>
<dbReference type="RefSeq" id="WP_116301983.1">
    <property type="nucleotide sequence ID" value="NZ_NFZV01000007.1"/>
</dbReference>
<dbReference type="InterPro" id="IPR036197">
    <property type="entry name" value="NarG-like_sf"/>
</dbReference>
<dbReference type="GO" id="GO:0009325">
    <property type="term" value="C:nitrate reductase complex"/>
    <property type="evidence" value="ECO:0007669"/>
    <property type="project" value="InterPro"/>
</dbReference>
<dbReference type="NCBIfam" id="TIGR00351">
    <property type="entry name" value="narI"/>
    <property type="match status" value="1"/>
</dbReference>
<evidence type="ECO:0000256" key="13">
    <source>
        <dbReference type="ARBA" id="ARBA00023136"/>
    </source>
</evidence>
<dbReference type="GO" id="GO:0005886">
    <property type="term" value="C:plasma membrane"/>
    <property type="evidence" value="ECO:0007669"/>
    <property type="project" value="UniProtKB-SubCell"/>
</dbReference>
<evidence type="ECO:0000256" key="14">
    <source>
        <dbReference type="ARBA" id="ARBA00048294"/>
    </source>
</evidence>
<dbReference type="GO" id="GO:0019645">
    <property type="term" value="P:anaerobic electron transport chain"/>
    <property type="evidence" value="ECO:0007669"/>
    <property type="project" value="UniProtKB-ARBA"/>
</dbReference>
<feature type="transmembrane region" description="Helical" evidence="17">
    <location>
        <begin position="12"/>
        <end position="30"/>
    </location>
</feature>
<comment type="catalytic activity">
    <reaction evidence="14">
        <text>nitrate + a quinol = a quinone + nitrite + H2O</text>
        <dbReference type="Rhea" id="RHEA:56144"/>
        <dbReference type="ChEBI" id="CHEBI:15377"/>
        <dbReference type="ChEBI" id="CHEBI:16301"/>
        <dbReference type="ChEBI" id="CHEBI:17632"/>
        <dbReference type="ChEBI" id="CHEBI:24646"/>
        <dbReference type="ChEBI" id="CHEBI:132124"/>
        <dbReference type="EC" id="1.7.5.1"/>
    </reaction>
</comment>
<dbReference type="PANTHER" id="PTHR30598:SF3">
    <property type="entry name" value="RESPIRATORY NITRATE REDUCTASE 1 GAMMA CHAIN"/>
    <property type="match status" value="1"/>
</dbReference>
<evidence type="ECO:0000256" key="12">
    <source>
        <dbReference type="ARBA" id="ARBA00023063"/>
    </source>
</evidence>
<dbReference type="GO" id="GO:0160182">
    <property type="term" value="F:nitrate reductase (quinone) activity"/>
    <property type="evidence" value="ECO:0007669"/>
    <property type="project" value="UniProtKB-EC"/>
</dbReference>
<comment type="subunit">
    <text evidence="15">Dimer of heterotrimers each composed of an alpha, a beta and a gamma chain. Alpha and beta are catalytic chains; gamma chains are involved in binding the enzyme complex to the cytoplasmic membrane.</text>
</comment>
<keyword evidence="10" id="KW-0560">Oxidoreductase</keyword>
<evidence type="ECO:0000256" key="7">
    <source>
        <dbReference type="ARBA" id="ARBA00022723"/>
    </source>
</evidence>
<feature type="transmembrane region" description="Helical" evidence="17">
    <location>
        <begin position="190"/>
        <end position="216"/>
    </location>
</feature>
<evidence type="ECO:0000256" key="9">
    <source>
        <dbReference type="ARBA" id="ARBA00022989"/>
    </source>
</evidence>
<evidence type="ECO:0000256" key="8">
    <source>
        <dbReference type="ARBA" id="ARBA00022982"/>
    </source>
</evidence>
<evidence type="ECO:0000256" key="1">
    <source>
        <dbReference type="ARBA" id="ARBA00004651"/>
    </source>
</evidence>
<keyword evidence="11 16" id="KW-0408">Iron</keyword>
<feature type="transmembrane region" description="Helical" evidence="17">
    <location>
        <begin position="130"/>
        <end position="150"/>
    </location>
</feature>
<dbReference type="InterPro" id="IPR003816">
    <property type="entry name" value="Nitrate_red_gam"/>
</dbReference>
<protein>
    <recommendedName>
        <fullName evidence="2">nitrate reductase (quinone)</fullName>
        <ecNumber evidence="2">1.7.5.1</ecNumber>
    </recommendedName>
</protein>
<evidence type="ECO:0000259" key="18">
    <source>
        <dbReference type="Pfam" id="PF02665"/>
    </source>
</evidence>
<dbReference type="Pfam" id="PF02665">
    <property type="entry name" value="Nitrate_red_gam"/>
    <property type="match status" value="1"/>
</dbReference>
<evidence type="ECO:0000256" key="11">
    <source>
        <dbReference type="ARBA" id="ARBA00023004"/>
    </source>
</evidence>
<feature type="binding site" description="axial binding residue" evidence="16">
    <location>
        <position position="67"/>
    </location>
    <ligand>
        <name>heme b</name>
        <dbReference type="ChEBI" id="CHEBI:60344"/>
        <label>1</label>
    </ligand>
    <ligandPart>
        <name>Fe</name>
        <dbReference type="ChEBI" id="CHEBI:18248"/>
    </ligandPart>
</feature>
<evidence type="ECO:0000313" key="19">
    <source>
        <dbReference type="EMBL" id="RFA36530.1"/>
    </source>
</evidence>
<organism evidence="19 20">
    <name type="scientific">Alkalilimnicola ehrlichii</name>
    <dbReference type="NCBI Taxonomy" id="351052"/>
    <lineage>
        <taxon>Bacteria</taxon>
        <taxon>Pseudomonadati</taxon>
        <taxon>Pseudomonadota</taxon>
        <taxon>Gammaproteobacteria</taxon>
        <taxon>Chromatiales</taxon>
        <taxon>Ectothiorhodospiraceae</taxon>
        <taxon>Alkalilimnicola</taxon>
    </lineage>
</organism>
<dbReference type="Gene3D" id="1.20.950.20">
    <property type="entry name" value="Transmembrane di-heme cytochromes, Chain C"/>
    <property type="match status" value="1"/>
</dbReference>
<dbReference type="GO" id="GO:0042128">
    <property type="term" value="P:nitrate assimilation"/>
    <property type="evidence" value="ECO:0007669"/>
    <property type="project" value="UniProtKB-KW"/>
</dbReference>
<dbReference type="SUPFAM" id="SSF103501">
    <property type="entry name" value="Respiratory nitrate reductase 1 gamma chain"/>
    <property type="match status" value="1"/>
</dbReference>
<proteinExistence type="predicted"/>
<dbReference type="AlphaFoldDB" id="A0A3E0WU75"/>
<keyword evidence="8" id="KW-0249">Electron transport</keyword>
<evidence type="ECO:0000256" key="15">
    <source>
        <dbReference type="ARBA" id="ARBA00063882"/>
    </source>
</evidence>
<dbReference type="GO" id="GO:0046872">
    <property type="term" value="F:metal ion binding"/>
    <property type="evidence" value="ECO:0007669"/>
    <property type="project" value="UniProtKB-KW"/>
</dbReference>
<dbReference type="InterPro" id="IPR023234">
    <property type="entry name" value="NarG-like_domain"/>
</dbReference>
<dbReference type="Proteomes" id="UP000256763">
    <property type="component" value="Unassembled WGS sequence"/>
</dbReference>
<dbReference type="GO" id="GO:0009055">
    <property type="term" value="F:electron transfer activity"/>
    <property type="evidence" value="ECO:0007669"/>
    <property type="project" value="TreeGrafter"/>
</dbReference>
<keyword evidence="6 17" id="KW-0812">Transmembrane</keyword>
<comment type="caution">
    <text evidence="19">The sequence shown here is derived from an EMBL/GenBank/DDBJ whole genome shotgun (WGS) entry which is preliminary data.</text>
</comment>
<feature type="domain" description="NarG-like" evidence="18">
    <location>
        <begin position="5"/>
        <end position="226"/>
    </location>
</feature>
<keyword evidence="3" id="KW-0813">Transport</keyword>
<dbReference type="EC" id="1.7.5.1" evidence="2"/>
<dbReference type="PANTHER" id="PTHR30598">
    <property type="entry name" value="NITRATE REDUCTASE PRIVATE CHAPERONE, REDOX ENZYME MATURATION PROTEIN REMP FAMILY"/>
    <property type="match status" value="1"/>
</dbReference>
<keyword evidence="5 16" id="KW-0349">Heme</keyword>
<evidence type="ECO:0000256" key="2">
    <source>
        <dbReference type="ARBA" id="ARBA00012500"/>
    </source>
</evidence>
<feature type="binding site" description="axial binding residue" evidence="16">
    <location>
        <position position="207"/>
    </location>
    <ligand>
        <name>heme b</name>
        <dbReference type="ChEBI" id="CHEBI:60344"/>
        <label>1</label>
    </ligand>
    <ligandPart>
        <name>Fe</name>
        <dbReference type="ChEBI" id="CHEBI:18248"/>
    </ligandPart>
</feature>
<accession>A0A3E0WU75</accession>
<dbReference type="InterPro" id="IPR051936">
    <property type="entry name" value="Heme-iron_electron_transfer"/>
</dbReference>
<evidence type="ECO:0000256" key="3">
    <source>
        <dbReference type="ARBA" id="ARBA00022448"/>
    </source>
</evidence>
<keyword evidence="20" id="KW-1185">Reference proteome</keyword>
<evidence type="ECO:0000256" key="10">
    <source>
        <dbReference type="ARBA" id="ARBA00023002"/>
    </source>
</evidence>
<evidence type="ECO:0000256" key="16">
    <source>
        <dbReference type="PIRSR" id="PIRSR603816-1"/>
    </source>
</evidence>
<name>A0A3E0WU75_9GAMM</name>
<feature type="binding site" description="axial binding residue" evidence="16">
    <location>
        <position position="57"/>
    </location>
    <ligand>
        <name>heme b</name>
        <dbReference type="ChEBI" id="CHEBI:60344"/>
        <label>1</label>
    </ligand>
    <ligandPart>
        <name>Fe</name>
        <dbReference type="ChEBI" id="CHEBI:18248"/>
    </ligandPart>
</feature>
<dbReference type="EMBL" id="NFZW01000009">
    <property type="protein sequence ID" value="RFA36530.1"/>
    <property type="molecule type" value="Genomic_DNA"/>
</dbReference>
<keyword evidence="4" id="KW-1003">Cell membrane</keyword>
<feature type="binding site" description="axial binding residue" evidence="16">
    <location>
        <position position="189"/>
    </location>
    <ligand>
        <name>heme b</name>
        <dbReference type="ChEBI" id="CHEBI:60344"/>
        <label>1</label>
    </ligand>
    <ligandPart>
        <name>Fe</name>
        <dbReference type="ChEBI" id="CHEBI:18248"/>
    </ligandPart>
</feature>
<evidence type="ECO:0000256" key="4">
    <source>
        <dbReference type="ARBA" id="ARBA00022475"/>
    </source>
</evidence>
<dbReference type="FunFam" id="1.20.950.20:FF:000001">
    <property type="entry name" value="Respiratory nitrate reductase subunit gamma"/>
    <property type="match status" value="1"/>
</dbReference>
<dbReference type="GO" id="GO:0020037">
    <property type="term" value="F:heme binding"/>
    <property type="evidence" value="ECO:0007669"/>
    <property type="project" value="TreeGrafter"/>
</dbReference>
<evidence type="ECO:0000256" key="6">
    <source>
        <dbReference type="ARBA" id="ARBA00022692"/>
    </source>
</evidence>
<keyword evidence="7" id="KW-0479">Metal-binding</keyword>
<reference evidence="20" key="1">
    <citation type="submission" date="2017-05" db="EMBL/GenBank/DDBJ databases">
        <authorList>
            <person name="Sharma S."/>
            <person name="Sidhu C."/>
            <person name="Pinnaka A.K."/>
        </authorList>
    </citation>
    <scope>NUCLEOTIDE SEQUENCE [LARGE SCALE GENOMIC DNA]</scope>
    <source>
        <strain evidence="20">AK93</strain>
    </source>
</reference>
<dbReference type="OrthoDB" id="9788113at2"/>
<evidence type="ECO:0000256" key="17">
    <source>
        <dbReference type="SAM" id="Phobius"/>
    </source>
</evidence>
<keyword evidence="12" id="KW-0534">Nitrate assimilation</keyword>
<feature type="transmembrane region" description="Helical" evidence="17">
    <location>
        <begin position="51"/>
        <end position="70"/>
    </location>
</feature>
<sequence length="226" mass="25493">MDYINQFLFGYFPYIALAVFVIGSIARFDLSQYTWKAHSSQMLDNSKAFQLGNKLFHSGIILLFFGHLFGLLTPSSVYYALGLTASSKQLLAIIAGGIFGTMTFIGMTILVHRRLFNPRVRANSSQMDTFILLLLYVQLILGMLTIPISAGHLDGGVMLQLSDWAQRIVTFRAGAAEAIADVNIIFQLHIFLGLVMFLVFPFTRLVHVFSAPVWYLGRRYQLVRQR</sequence>
<evidence type="ECO:0000313" key="20">
    <source>
        <dbReference type="Proteomes" id="UP000256763"/>
    </source>
</evidence>
<feature type="transmembrane region" description="Helical" evidence="17">
    <location>
        <begin position="90"/>
        <end position="110"/>
    </location>
</feature>
<comment type="subcellular location">
    <subcellularLocation>
        <location evidence="1">Cell membrane</location>
        <topology evidence="1">Multi-pass membrane protein</topology>
    </subcellularLocation>
</comment>
<keyword evidence="9 17" id="KW-1133">Transmembrane helix</keyword>
<gene>
    <name evidence="19" type="ORF">CAL65_11230</name>
</gene>